<reference evidence="1 2" key="1">
    <citation type="journal article" date="2018" name="Sci. Rep.">
        <title>Genomic signatures of local adaptation to the degree of environmental predictability in rotifers.</title>
        <authorList>
            <person name="Franch-Gras L."/>
            <person name="Hahn C."/>
            <person name="Garcia-Roger E.M."/>
            <person name="Carmona M.J."/>
            <person name="Serra M."/>
            <person name="Gomez A."/>
        </authorList>
    </citation>
    <scope>NUCLEOTIDE SEQUENCE [LARGE SCALE GENOMIC DNA]</scope>
    <source>
        <strain evidence="1">HYR1</strain>
    </source>
</reference>
<comment type="caution">
    <text evidence="1">The sequence shown here is derived from an EMBL/GenBank/DDBJ whole genome shotgun (WGS) entry which is preliminary data.</text>
</comment>
<gene>
    <name evidence="1" type="ORF">BpHYR1_045096</name>
</gene>
<accession>A0A3M7PAK4</accession>
<name>A0A3M7PAK4_BRAPC</name>
<dbReference type="EMBL" id="REGN01012337">
    <property type="protein sequence ID" value="RMZ95800.1"/>
    <property type="molecule type" value="Genomic_DNA"/>
</dbReference>
<evidence type="ECO:0000313" key="1">
    <source>
        <dbReference type="EMBL" id="RMZ95800.1"/>
    </source>
</evidence>
<proteinExistence type="predicted"/>
<keyword evidence="2" id="KW-1185">Reference proteome</keyword>
<dbReference type="AlphaFoldDB" id="A0A3M7PAK4"/>
<evidence type="ECO:0000313" key="2">
    <source>
        <dbReference type="Proteomes" id="UP000276133"/>
    </source>
</evidence>
<sequence>MTLTGHTDEIRTLKLLPNGFLAIVKQLLLVVRVLTFNSTLSKAKINLGASIPLMQGGSNYPISLASGFQLKISYFENFYTIYQHNWTP</sequence>
<dbReference type="Proteomes" id="UP000276133">
    <property type="component" value="Unassembled WGS sequence"/>
</dbReference>
<organism evidence="1 2">
    <name type="scientific">Brachionus plicatilis</name>
    <name type="common">Marine rotifer</name>
    <name type="synonym">Brachionus muelleri</name>
    <dbReference type="NCBI Taxonomy" id="10195"/>
    <lineage>
        <taxon>Eukaryota</taxon>
        <taxon>Metazoa</taxon>
        <taxon>Spiralia</taxon>
        <taxon>Gnathifera</taxon>
        <taxon>Rotifera</taxon>
        <taxon>Eurotatoria</taxon>
        <taxon>Monogononta</taxon>
        <taxon>Pseudotrocha</taxon>
        <taxon>Ploima</taxon>
        <taxon>Brachionidae</taxon>
        <taxon>Brachionus</taxon>
    </lineage>
</organism>
<protein>
    <submittedName>
        <fullName evidence="1">Uncharacterized protein</fullName>
    </submittedName>
</protein>